<keyword evidence="3" id="KW-0804">Transcription</keyword>
<dbReference type="SUPFAM" id="SSF46689">
    <property type="entry name" value="Homeodomain-like"/>
    <property type="match status" value="1"/>
</dbReference>
<evidence type="ECO:0000256" key="1">
    <source>
        <dbReference type="ARBA" id="ARBA00023015"/>
    </source>
</evidence>
<keyword evidence="1" id="KW-0805">Transcription regulation</keyword>
<dbReference type="PRINTS" id="PR00455">
    <property type="entry name" value="HTHTETR"/>
</dbReference>
<dbReference type="RefSeq" id="WP_230740661.1">
    <property type="nucleotide sequence ID" value="NZ_JAJNDB010000010.1"/>
</dbReference>
<gene>
    <name evidence="7" type="ORF">LQ327_32365</name>
</gene>
<dbReference type="PANTHER" id="PTHR30055:SF234">
    <property type="entry name" value="HTH-TYPE TRANSCRIPTIONAL REGULATOR BETI"/>
    <property type="match status" value="1"/>
</dbReference>
<dbReference type="PROSITE" id="PS50977">
    <property type="entry name" value="HTH_TETR_2"/>
    <property type="match status" value="1"/>
</dbReference>
<dbReference type="InterPro" id="IPR036271">
    <property type="entry name" value="Tet_transcr_reg_TetR-rel_C_sf"/>
</dbReference>
<dbReference type="EMBL" id="JAJNDB010000010">
    <property type="protein sequence ID" value="MCD2198075.1"/>
    <property type="molecule type" value="Genomic_DNA"/>
</dbReference>
<evidence type="ECO:0000259" key="6">
    <source>
        <dbReference type="PROSITE" id="PS50977"/>
    </source>
</evidence>
<evidence type="ECO:0000256" key="2">
    <source>
        <dbReference type="ARBA" id="ARBA00023125"/>
    </source>
</evidence>
<name>A0ABS8PII3_9PSEU</name>
<evidence type="ECO:0000256" key="4">
    <source>
        <dbReference type="PROSITE-ProRule" id="PRU00335"/>
    </source>
</evidence>
<proteinExistence type="predicted"/>
<sequence length="212" mass="22835">MSSAAPEGEPPRRAGSRAAAKARTHENLLDAGLAVFADRGYGAASVEEIARRAGVSVGSVYAHFSSKEKLFLALIERRADREFAAAETELADGFDAVLPALDRRLREEADSDHLAMLGAEAWLYAVRSTEFGEGLAAHQARVQQVVAGLVATERERRGVAWSLDDSEVAAVVDALYRGLVQQRRLRPESVADDLFGRTLTALLRGLEVPPPG</sequence>
<organism evidence="7 8">
    <name type="scientific">Actinomycetospora endophytica</name>
    <dbReference type="NCBI Taxonomy" id="2291215"/>
    <lineage>
        <taxon>Bacteria</taxon>
        <taxon>Bacillati</taxon>
        <taxon>Actinomycetota</taxon>
        <taxon>Actinomycetes</taxon>
        <taxon>Pseudonocardiales</taxon>
        <taxon>Pseudonocardiaceae</taxon>
        <taxon>Actinomycetospora</taxon>
    </lineage>
</organism>
<keyword evidence="2 4" id="KW-0238">DNA-binding</keyword>
<evidence type="ECO:0000313" key="7">
    <source>
        <dbReference type="EMBL" id="MCD2198075.1"/>
    </source>
</evidence>
<dbReference type="Pfam" id="PF00440">
    <property type="entry name" value="TetR_N"/>
    <property type="match status" value="1"/>
</dbReference>
<dbReference type="PANTHER" id="PTHR30055">
    <property type="entry name" value="HTH-TYPE TRANSCRIPTIONAL REGULATOR RUTR"/>
    <property type="match status" value="1"/>
</dbReference>
<dbReference type="InterPro" id="IPR001647">
    <property type="entry name" value="HTH_TetR"/>
</dbReference>
<dbReference type="InterPro" id="IPR050109">
    <property type="entry name" value="HTH-type_TetR-like_transc_reg"/>
</dbReference>
<protein>
    <submittedName>
        <fullName evidence="7">TetR/AcrR family transcriptional regulator</fullName>
    </submittedName>
</protein>
<dbReference type="Gene3D" id="1.10.357.10">
    <property type="entry name" value="Tetracycline Repressor, domain 2"/>
    <property type="match status" value="1"/>
</dbReference>
<feature type="domain" description="HTH tetR-type" evidence="6">
    <location>
        <begin position="22"/>
        <end position="82"/>
    </location>
</feature>
<dbReference type="InterPro" id="IPR009057">
    <property type="entry name" value="Homeodomain-like_sf"/>
</dbReference>
<accession>A0ABS8PII3</accession>
<keyword evidence="8" id="KW-1185">Reference proteome</keyword>
<dbReference type="PROSITE" id="PS01081">
    <property type="entry name" value="HTH_TETR_1"/>
    <property type="match status" value="1"/>
</dbReference>
<evidence type="ECO:0000256" key="3">
    <source>
        <dbReference type="ARBA" id="ARBA00023163"/>
    </source>
</evidence>
<dbReference type="Proteomes" id="UP001199469">
    <property type="component" value="Unassembled WGS sequence"/>
</dbReference>
<feature type="DNA-binding region" description="H-T-H motif" evidence="4">
    <location>
        <begin position="45"/>
        <end position="64"/>
    </location>
</feature>
<comment type="caution">
    <text evidence="7">The sequence shown here is derived from an EMBL/GenBank/DDBJ whole genome shotgun (WGS) entry which is preliminary data.</text>
</comment>
<evidence type="ECO:0000256" key="5">
    <source>
        <dbReference type="SAM" id="MobiDB-lite"/>
    </source>
</evidence>
<evidence type="ECO:0000313" key="8">
    <source>
        <dbReference type="Proteomes" id="UP001199469"/>
    </source>
</evidence>
<feature type="region of interest" description="Disordered" evidence="5">
    <location>
        <begin position="1"/>
        <end position="21"/>
    </location>
</feature>
<dbReference type="InterPro" id="IPR023772">
    <property type="entry name" value="DNA-bd_HTH_TetR-type_CS"/>
</dbReference>
<reference evidence="7 8" key="1">
    <citation type="submission" date="2021-11" db="EMBL/GenBank/DDBJ databases">
        <title>Draft genome sequence of Actinomycetospora sp. SF1 isolated from the rhizosphere soil.</title>
        <authorList>
            <person name="Duangmal K."/>
            <person name="Chantavorakit T."/>
        </authorList>
    </citation>
    <scope>NUCLEOTIDE SEQUENCE [LARGE SCALE GENOMIC DNA]</scope>
    <source>
        <strain evidence="7 8">TBRC 5722</strain>
    </source>
</reference>
<dbReference type="SUPFAM" id="SSF48498">
    <property type="entry name" value="Tetracyclin repressor-like, C-terminal domain"/>
    <property type="match status" value="1"/>
</dbReference>